<reference evidence="2" key="2">
    <citation type="submission" date="2021-08" db="EMBL/GenBank/DDBJ databases">
        <authorList>
            <person name="Tani A."/>
            <person name="Ola A."/>
            <person name="Ogura Y."/>
            <person name="Katsura K."/>
            <person name="Hayashi T."/>
        </authorList>
    </citation>
    <scope>NUCLEOTIDE SEQUENCE</scope>
    <source>
        <strain evidence="2">DSM 14458</strain>
    </source>
</reference>
<dbReference type="Proteomes" id="UP001055093">
    <property type="component" value="Unassembled WGS sequence"/>
</dbReference>
<evidence type="ECO:0000313" key="2">
    <source>
        <dbReference type="EMBL" id="GJE74961.1"/>
    </source>
</evidence>
<accession>A0ABQ4US21</accession>
<feature type="region of interest" description="Disordered" evidence="1">
    <location>
        <begin position="1"/>
        <end position="26"/>
    </location>
</feature>
<organism evidence="2 3">
    <name type="scientific">Methylorubrum suomiense</name>
    <dbReference type="NCBI Taxonomy" id="144191"/>
    <lineage>
        <taxon>Bacteria</taxon>
        <taxon>Pseudomonadati</taxon>
        <taxon>Pseudomonadota</taxon>
        <taxon>Alphaproteobacteria</taxon>
        <taxon>Hyphomicrobiales</taxon>
        <taxon>Methylobacteriaceae</taxon>
        <taxon>Methylorubrum</taxon>
    </lineage>
</organism>
<evidence type="ECO:0000256" key="1">
    <source>
        <dbReference type="SAM" id="MobiDB-lite"/>
    </source>
</evidence>
<dbReference type="RefSeq" id="WP_238307849.1">
    <property type="nucleotide sequence ID" value="NZ_BPRE01000004.1"/>
</dbReference>
<sequence length="107" mass="11822">MSEWSDYQHALGEDVEPEEPTFADGGIVRRHTARKALWCEGCPIDRGIMPGERYAVHIGLDGWGDFFCERSCDGMPDACRAALPPEPVRAAPRGPCLPLGDDEHIPF</sequence>
<keyword evidence="3" id="KW-1185">Reference proteome</keyword>
<reference evidence="2" key="1">
    <citation type="journal article" date="2021" name="Front. Microbiol.">
        <title>Comprehensive Comparative Genomics and Phenotyping of Methylobacterium Species.</title>
        <authorList>
            <person name="Alessa O."/>
            <person name="Ogura Y."/>
            <person name="Fujitani Y."/>
            <person name="Takami H."/>
            <person name="Hayashi T."/>
            <person name="Sahin N."/>
            <person name="Tani A."/>
        </authorList>
    </citation>
    <scope>NUCLEOTIDE SEQUENCE</scope>
    <source>
        <strain evidence="2">DSM 14458</strain>
    </source>
</reference>
<comment type="caution">
    <text evidence="2">The sequence shown here is derived from an EMBL/GenBank/DDBJ whole genome shotgun (WGS) entry which is preliminary data.</text>
</comment>
<name>A0ABQ4US21_9HYPH</name>
<protein>
    <submittedName>
        <fullName evidence="2">Uncharacterized protein</fullName>
    </submittedName>
</protein>
<evidence type="ECO:0000313" key="3">
    <source>
        <dbReference type="Proteomes" id="UP001055093"/>
    </source>
</evidence>
<proteinExistence type="predicted"/>
<dbReference type="EMBL" id="BPRE01000004">
    <property type="protein sequence ID" value="GJE74961.1"/>
    <property type="molecule type" value="Genomic_DNA"/>
</dbReference>
<gene>
    <name evidence="2" type="ORF">BGCPKDLD_1535</name>
</gene>